<keyword evidence="3" id="KW-1185">Reference proteome</keyword>
<evidence type="ECO:0000313" key="3">
    <source>
        <dbReference type="Proteomes" id="UP001172673"/>
    </source>
</evidence>
<name>A0AA38X894_9EURO</name>
<comment type="caution">
    <text evidence="2">The sequence shown here is derived from an EMBL/GenBank/DDBJ whole genome shotgun (WGS) entry which is preliminary data.</text>
</comment>
<evidence type="ECO:0000256" key="1">
    <source>
        <dbReference type="SAM" id="MobiDB-lite"/>
    </source>
</evidence>
<evidence type="ECO:0000313" key="2">
    <source>
        <dbReference type="EMBL" id="KAJ9608416.1"/>
    </source>
</evidence>
<organism evidence="2 3">
    <name type="scientific">Cladophialophora chaetospira</name>
    <dbReference type="NCBI Taxonomy" id="386627"/>
    <lineage>
        <taxon>Eukaryota</taxon>
        <taxon>Fungi</taxon>
        <taxon>Dikarya</taxon>
        <taxon>Ascomycota</taxon>
        <taxon>Pezizomycotina</taxon>
        <taxon>Eurotiomycetes</taxon>
        <taxon>Chaetothyriomycetidae</taxon>
        <taxon>Chaetothyriales</taxon>
        <taxon>Herpotrichiellaceae</taxon>
        <taxon>Cladophialophora</taxon>
    </lineage>
</organism>
<proteinExistence type="predicted"/>
<gene>
    <name evidence="2" type="ORF">H2200_007404</name>
</gene>
<feature type="compositionally biased region" description="Polar residues" evidence="1">
    <location>
        <begin position="41"/>
        <end position="57"/>
    </location>
</feature>
<protein>
    <submittedName>
        <fullName evidence="2">Uncharacterized protein</fullName>
    </submittedName>
</protein>
<feature type="region of interest" description="Disordered" evidence="1">
    <location>
        <begin position="1"/>
        <end position="106"/>
    </location>
</feature>
<dbReference type="Proteomes" id="UP001172673">
    <property type="component" value="Unassembled WGS sequence"/>
</dbReference>
<sequence length="355" mass="40221">MNFTLPIRPSSGRRWARSEAQTQDAPQVEPVDDDAGRNKSTHALRSMQSLHNLNSAKPENPLRSAKSTNRLRHAPSRSQLGPVNNDRVVKPSQRKAVAKPSSEISPSVPKIAAKVDLPVSKIPEDEISEETWALVQDHVEQEEKAKELDKDLARMNVKAKQSIRRIRSMATLPDQKESIEETVQHLTPADIPVNIHLFLGFQSFDRQSFLGARPIRILVNELPDLDAFSTELQAVHGEEKGVMLLRSIPPKRWRFQSRLDANQVGNHVTIGGFEYHKTCEPEDAQGMYVEFLRFLYEKGQREAKELVGKAKERMESNRRARKGVAEFAVEGYRRELPQVQVPEAVDVQGYVEVFL</sequence>
<dbReference type="AlphaFoldDB" id="A0AA38X894"/>
<accession>A0AA38X894</accession>
<dbReference type="EMBL" id="JAPDRK010000010">
    <property type="protein sequence ID" value="KAJ9608416.1"/>
    <property type="molecule type" value="Genomic_DNA"/>
</dbReference>
<reference evidence="2" key="1">
    <citation type="submission" date="2022-10" db="EMBL/GenBank/DDBJ databases">
        <title>Culturing micro-colonial fungi from biological soil crusts in the Mojave desert and describing Neophaeococcomyces mojavensis, and introducing the new genera and species Taxawa tesnikishii.</title>
        <authorList>
            <person name="Kurbessoian T."/>
            <person name="Stajich J.E."/>
        </authorList>
    </citation>
    <scope>NUCLEOTIDE SEQUENCE</scope>
    <source>
        <strain evidence="2">TK_41</strain>
    </source>
</reference>